<comment type="caution">
    <text evidence="2">The sequence shown here is derived from an EMBL/GenBank/DDBJ whole genome shotgun (WGS) entry which is preliminary data.</text>
</comment>
<keyword evidence="3" id="KW-1185">Reference proteome</keyword>
<dbReference type="RefSeq" id="WP_379948610.1">
    <property type="nucleotide sequence ID" value="NZ_JBHMAF010000027.1"/>
</dbReference>
<dbReference type="Proteomes" id="UP001589609">
    <property type="component" value="Unassembled WGS sequence"/>
</dbReference>
<evidence type="ECO:0000313" key="2">
    <source>
        <dbReference type="EMBL" id="MFB9758333.1"/>
    </source>
</evidence>
<dbReference type="SUPFAM" id="SSF51126">
    <property type="entry name" value="Pectin lyase-like"/>
    <property type="match status" value="1"/>
</dbReference>
<sequence length="416" mass="44821">METNKSIQKPYSKERRNFVVGLFVWLLTFLSVFPFKAKVSALTETSDPQTTALNPVNYGAKLNDPSFPNNASIINELINTMPPSGGVIELPAGEMWIYSPIIINRSYVTIRGVNAGTRSNVDSEEQTGLTHPGGGSKLVLVDTCLTAIVSERRVGAPRVSSIQLENFLIQGRGTEKGQTAVNIDQDNDAVRIIGVSTINVDTGLRLNGADACTVRGCWISEVRNGLLSIGASQQLLVANNYFGTQPLGKSVFLENPNWANIVGNNIYPDGYVCLEAIGANDCTFTGNNIQSYYTGAVIIKGNGNLFSGKVQARRDDAGNWNIHGDPIGRDGLYGLIHVDGNDNHITASTINSAQPENDTRILIMGGNGNWVTNTKIYGISSNRKVVVNGSCVDTRIVHSASSLDVDKSSSNTIIVW</sequence>
<evidence type="ECO:0000313" key="3">
    <source>
        <dbReference type="Proteomes" id="UP001589609"/>
    </source>
</evidence>
<dbReference type="Gene3D" id="2.160.20.10">
    <property type="entry name" value="Single-stranded right-handed beta-helix, Pectin lyase-like"/>
    <property type="match status" value="1"/>
</dbReference>
<dbReference type="InterPro" id="IPR007742">
    <property type="entry name" value="NosD_dom"/>
</dbReference>
<evidence type="ECO:0000259" key="1">
    <source>
        <dbReference type="Pfam" id="PF05048"/>
    </source>
</evidence>
<proteinExistence type="predicted"/>
<gene>
    <name evidence="2" type="ORF">ACFFMS_07335</name>
</gene>
<accession>A0ABV5WDM3</accession>
<dbReference type="CDD" id="cd21111">
    <property type="entry name" value="IFTase"/>
    <property type="match status" value="1"/>
</dbReference>
<feature type="domain" description="Periplasmic copper-binding protein NosD beta helix" evidence="1">
    <location>
        <begin position="159"/>
        <end position="307"/>
    </location>
</feature>
<reference evidence="2 3" key="1">
    <citation type="submission" date="2024-09" db="EMBL/GenBank/DDBJ databases">
        <authorList>
            <person name="Sun Q."/>
            <person name="Mori K."/>
        </authorList>
    </citation>
    <scope>NUCLEOTIDE SEQUENCE [LARGE SCALE GENOMIC DNA]</scope>
    <source>
        <strain evidence="2 3">JCM 11201</strain>
    </source>
</reference>
<organism evidence="2 3">
    <name type="scientific">Ectobacillus funiculus</name>
    <dbReference type="NCBI Taxonomy" id="137993"/>
    <lineage>
        <taxon>Bacteria</taxon>
        <taxon>Bacillati</taxon>
        <taxon>Bacillota</taxon>
        <taxon>Bacilli</taxon>
        <taxon>Bacillales</taxon>
        <taxon>Bacillaceae</taxon>
        <taxon>Ectobacillus</taxon>
    </lineage>
</organism>
<dbReference type="InterPro" id="IPR012334">
    <property type="entry name" value="Pectin_lyas_fold"/>
</dbReference>
<name>A0ABV5WDM3_9BACI</name>
<dbReference type="InterPro" id="IPR011050">
    <property type="entry name" value="Pectin_lyase_fold/virulence"/>
</dbReference>
<dbReference type="EMBL" id="JBHMAF010000027">
    <property type="protein sequence ID" value="MFB9758333.1"/>
    <property type="molecule type" value="Genomic_DNA"/>
</dbReference>
<dbReference type="Pfam" id="PF05048">
    <property type="entry name" value="NosD"/>
    <property type="match status" value="1"/>
</dbReference>
<protein>
    <submittedName>
        <fullName evidence="2">NosD domain-containing protein</fullName>
    </submittedName>
</protein>